<reference evidence="13" key="1">
    <citation type="journal article" date="2023" name="Mol. Biol. Evol.">
        <title>Third-Generation Sequencing Reveals the Adaptive Role of the Epigenome in Three Deep-Sea Polychaetes.</title>
        <authorList>
            <person name="Perez M."/>
            <person name="Aroh O."/>
            <person name="Sun Y."/>
            <person name="Lan Y."/>
            <person name="Juniper S.K."/>
            <person name="Young C.R."/>
            <person name="Angers B."/>
            <person name="Qian P.Y."/>
        </authorList>
    </citation>
    <scope>NUCLEOTIDE SEQUENCE</scope>
    <source>
        <strain evidence="13">P08H-3</strain>
    </source>
</reference>
<dbReference type="PANTHER" id="PTHR12743:SF0">
    <property type="entry name" value="HOLOCYTOCHROME C-TYPE SYNTHASE"/>
    <property type="match status" value="1"/>
</dbReference>
<dbReference type="Proteomes" id="UP001208570">
    <property type="component" value="Unassembled WGS sequence"/>
</dbReference>
<dbReference type="PANTHER" id="PTHR12743">
    <property type="entry name" value="CYTOCHROME C1 HEME LYASE"/>
    <property type="match status" value="1"/>
</dbReference>
<comment type="similarity">
    <text evidence="2 11">Belongs to the cytochrome c-type heme lyase family.</text>
</comment>
<keyword evidence="7 11" id="KW-0496">Mitochondrion</keyword>
<evidence type="ECO:0000256" key="2">
    <source>
        <dbReference type="ARBA" id="ARBA00007255"/>
    </source>
</evidence>
<evidence type="ECO:0000256" key="10">
    <source>
        <dbReference type="ARBA" id="ARBA00023944"/>
    </source>
</evidence>
<dbReference type="Pfam" id="PF01265">
    <property type="entry name" value="Cyto_heme_lyase"/>
    <property type="match status" value="1"/>
</dbReference>
<keyword evidence="5 11" id="KW-0999">Mitochondrion inner membrane</keyword>
<organism evidence="13 14">
    <name type="scientific">Paralvinella palmiformis</name>
    <dbReference type="NCBI Taxonomy" id="53620"/>
    <lineage>
        <taxon>Eukaryota</taxon>
        <taxon>Metazoa</taxon>
        <taxon>Spiralia</taxon>
        <taxon>Lophotrochozoa</taxon>
        <taxon>Annelida</taxon>
        <taxon>Polychaeta</taxon>
        <taxon>Sedentaria</taxon>
        <taxon>Canalipalpata</taxon>
        <taxon>Terebellida</taxon>
        <taxon>Terebelliformia</taxon>
        <taxon>Alvinellidae</taxon>
        <taxon>Paralvinella</taxon>
    </lineage>
</organism>
<accession>A0AAD9K9W1</accession>
<keyword evidence="8 11" id="KW-0472">Membrane</keyword>
<evidence type="ECO:0000256" key="9">
    <source>
        <dbReference type="ARBA" id="ARBA00023239"/>
    </source>
</evidence>
<dbReference type="GO" id="GO:0004408">
    <property type="term" value="F:holocytochrome-c synthase activity"/>
    <property type="evidence" value="ECO:0007669"/>
    <property type="project" value="UniProtKB-EC"/>
</dbReference>
<dbReference type="GO" id="GO:0046872">
    <property type="term" value="F:metal ion binding"/>
    <property type="evidence" value="ECO:0007669"/>
    <property type="project" value="UniProtKB-KW"/>
</dbReference>
<dbReference type="InterPro" id="IPR000511">
    <property type="entry name" value="Holocyt_c/c1_synthase"/>
</dbReference>
<evidence type="ECO:0000256" key="7">
    <source>
        <dbReference type="ARBA" id="ARBA00023128"/>
    </source>
</evidence>
<evidence type="ECO:0000256" key="5">
    <source>
        <dbReference type="ARBA" id="ARBA00022792"/>
    </source>
</evidence>
<dbReference type="AlphaFoldDB" id="A0AAD9K9W1"/>
<evidence type="ECO:0000256" key="6">
    <source>
        <dbReference type="ARBA" id="ARBA00023004"/>
    </source>
</evidence>
<comment type="caution">
    <text evidence="13">The sequence shown here is derived from an EMBL/GenBank/DDBJ whole genome shotgun (WGS) entry which is preliminary data.</text>
</comment>
<evidence type="ECO:0000313" key="14">
    <source>
        <dbReference type="Proteomes" id="UP001208570"/>
    </source>
</evidence>
<feature type="region of interest" description="Disordered" evidence="12">
    <location>
        <begin position="103"/>
        <end position="134"/>
    </location>
</feature>
<comment type="subcellular location">
    <subcellularLocation>
        <location evidence="1 11">Mitochondrion inner membrane</location>
    </subcellularLocation>
</comment>
<evidence type="ECO:0000256" key="4">
    <source>
        <dbReference type="ARBA" id="ARBA00022723"/>
    </source>
</evidence>
<comment type="function">
    <text evidence="11">Lyase that catalyzes the covalent linking of the heme group to the cytochrome C apoprotein to produce the mature functional cytochrome.</text>
</comment>
<keyword evidence="6 11" id="KW-0408">Iron</keyword>
<name>A0AAD9K9W1_9ANNE</name>
<feature type="compositionally biased region" description="Polar residues" evidence="12">
    <location>
        <begin position="116"/>
        <end position="128"/>
    </location>
</feature>
<evidence type="ECO:0000256" key="3">
    <source>
        <dbReference type="ARBA" id="ARBA00022617"/>
    </source>
</evidence>
<evidence type="ECO:0000256" key="11">
    <source>
        <dbReference type="RuleBase" id="RU363130"/>
    </source>
</evidence>
<evidence type="ECO:0000256" key="8">
    <source>
        <dbReference type="ARBA" id="ARBA00023136"/>
    </source>
</evidence>
<gene>
    <name evidence="13" type="ORF">LSH36_27g08056</name>
</gene>
<keyword evidence="3 11" id="KW-0349">Heme</keyword>
<sequence length="169" mass="18164">MVTACELLVVKMGAVSSTEAASKLSNGSITNNSNAASMTMKTDNNANVVSNAEKCPVQHDKPKHPSADECPVKHDTMPATYASECPAAAGQLSADDIDPRNMMPPPNQRPAPDQPFTLSTNRQRSTIPKSGADGETWVYPSPQMFWNAMLRKVENPLQLCLGVLPVLDL</sequence>
<protein>
    <recommendedName>
        <fullName evidence="11">Holocytochrome c-type synthase</fullName>
        <ecNumber evidence="11">4.4.1.17</ecNumber>
    </recommendedName>
</protein>
<evidence type="ECO:0000256" key="12">
    <source>
        <dbReference type="SAM" id="MobiDB-lite"/>
    </source>
</evidence>
<dbReference type="EC" id="4.4.1.17" evidence="11"/>
<comment type="catalytic activity">
    <reaction evidence="10">
        <text>holo-[cytochrome c] = apo-[cytochrome c] + heme b</text>
        <dbReference type="Rhea" id="RHEA:22648"/>
        <dbReference type="Rhea" id="RHEA-COMP:10725"/>
        <dbReference type="Rhea" id="RHEA-COMP:10726"/>
        <dbReference type="ChEBI" id="CHEBI:29950"/>
        <dbReference type="ChEBI" id="CHEBI:60344"/>
        <dbReference type="ChEBI" id="CHEBI:83739"/>
        <dbReference type="EC" id="4.4.1.17"/>
    </reaction>
    <physiologicalReaction direction="right-to-left" evidence="10">
        <dbReference type="Rhea" id="RHEA:22650"/>
    </physiologicalReaction>
</comment>
<dbReference type="EMBL" id="JAODUP010000027">
    <property type="protein sequence ID" value="KAK2167491.1"/>
    <property type="molecule type" value="Genomic_DNA"/>
</dbReference>
<keyword evidence="4 11" id="KW-0479">Metal-binding</keyword>
<keyword evidence="14" id="KW-1185">Reference proteome</keyword>
<feature type="compositionally biased region" description="Pro residues" evidence="12">
    <location>
        <begin position="103"/>
        <end position="113"/>
    </location>
</feature>
<evidence type="ECO:0000313" key="13">
    <source>
        <dbReference type="EMBL" id="KAK2167491.1"/>
    </source>
</evidence>
<proteinExistence type="inferred from homology"/>
<keyword evidence="9 11" id="KW-0456">Lyase</keyword>
<dbReference type="GO" id="GO:0005743">
    <property type="term" value="C:mitochondrial inner membrane"/>
    <property type="evidence" value="ECO:0007669"/>
    <property type="project" value="UniProtKB-SubCell"/>
</dbReference>
<evidence type="ECO:0000256" key="1">
    <source>
        <dbReference type="ARBA" id="ARBA00004273"/>
    </source>
</evidence>